<accession>A0A481ZD77</accession>
<organism evidence="1">
    <name type="scientific">Pithovirus LCPAC404</name>
    <dbReference type="NCBI Taxonomy" id="2506597"/>
    <lineage>
        <taxon>Viruses</taxon>
        <taxon>Pithoviruses</taxon>
    </lineage>
</organism>
<protein>
    <submittedName>
        <fullName evidence="1">Uncharacterized protein</fullName>
    </submittedName>
</protein>
<evidence type="ECO:0000313" key="1">
    <source>
        <dbReference type="EMBL" id="QBK93445.1"/>
    </source>
</evidence>
<dbReference type="EMBL" id="MK500596">
    <property type="protein sequence ID" value="QBK93445.1"/>
    <property type="molecule type" value="Genomic_DNA"/>
</dbReference>
<reference evidence="1" key="1">
    <citation type="journal article" date="2019" name="MBio">
        <title>Virus Genomes from Deep Sea Sediments Expand the Ocean Megavirome and Support Independent Origins of Viral Gigantism.</title>
        <authorList>
            <person name="Backstrom D."/>
            <person name="Yutin N."/>
            <person name="Jorgensen S.L."/>
            <person name="Dharamshi J."/>
            <person name="Homa F."/>
            <person name="Zaremba-Niedwiedzka K."/>
            <person name="Spang A."/>
            <person name="Wolf Y.I."/>
            <person name="Koonin E.V."/>
            <person name="Ettema T.J."/>
        </authorList>
    </citation>
    <scope>NUCLEOTIDE SEQUENCE</scope>
</reference>
<proteinExistence type="predicted"/>
<sequence length="132" mass="16070">MDKWIDAVKKRGKIISLSEIEIDEDLLNTVQTYESEYNSIDSWIITKEGIQEFWEWMPVHIHWPEDEDEDEKKNKDQFIIYYVNVWKSSPKFKTFICVREVNMVDFHEVEERPDIKQDWIIDQLNGRLNINF</sequence>
<gene>
    <name evidence="1" type="ORF">LCPAC404_01490</name>
</gene>
<name>A0A481ZD77_9VIRU</name>